<protein>
    <submittedName>
        <fullName evidence="2">Uncharacterized protein</fullName>
    </submittedName>
</protein>
<evidence type="ECO:0000313" key="3">
    <source>
        <dbReference type="Proteomes" id="UP001497514"/>
    </source>
</evidence>
<keyword evidence="1" id="KW-0732">Signal</keyword>
<proteinExistence type="predicted"/>
<evidence type="ECO:0000256" key="1">
    <source>
        <dbReference type="SAM" id="SignalP"/>
    </source>
</evidence>
<name>A0ABM9NUB2_9FLAO</name>
<organism evidence="2 3">
    <name type="scientific">Tenacibaculum dicentrarchi</name>
    <dbReference type="NCBI Taxonomy" id="669041"/>
    <lineage>
        <taxon>Bacteria</taxon>
        <taxon>Pseudomonadati</taxon>
        <taxon>Bacteroidota</taxon>
        <taxon>Flavobacteriia</taxon>
        <taxon>Flavobacteriales</taxon>
        <taxon>Flavobacteriaceae</taxon>
        <taxon>Tenacibaculum</taxon>
    </lineage>
</organism>
<evidence type="ECO:0000313" key="2">
    <source>
        <dbReference type="EMBL" id="CAL2079239.1"/>
    </source>
</evidence>
<accession>A0ABM9NUB2</accession>
<dbReference type="EMBL" id="OZ038524">
    <property type="protein sequence ID" value="CAL2079239.1"/>
    <property type="molecule type" value="Genomic_DNA"/>
</dbReference>
<reference evidence="2 3" key="1">
    <citation type="submission" date="2024-05" db="EMBL/GenBank/DDBJ databases">
        <authorList>
            <person name="Duchaud E."/>
        </authorList>
    </citation>
    <scope>NUCLEOTIDE SEQUENCE [LARGE SCALE GENOMIC DNA]</scope>
    <source>
        <strain evidence="2">Ena-SAMPLE-TAB-13-05-2024-13:56:06:370-140309</strain>
    </source>
</reference>
<feature type="signal peptide" evidence="1">
    <location>
        <begin position="1"/>
        <end position="25"/>
    </location>
</feature>
<gene>
    <name evidence="2" type="ORF">TD3509T_0795</name>
</gene>
<sequence>MMKKTNSFKLAMVAVGMLTIGTVSAQQTDATNADLVKQADAKVVKSVDNKGTIKYVQSANGLTQVTDAATNVTTIQLGGTLVAPTTITSDAANGKVLNIEGIAGVSAADMVGPDINLKPAANFGTAGLTLMVRDELTGEIKKLLAADVAAYLETLAKNVYEEKVLTAPADADYTFTPADLPIAALLKPARLFVYRNGVKLRQSDLILTTDGEVTIDKNKVTLFDEDVIEIQYTN</sequence>
<feature type="chain" id="PRO_5047355069" evidence="1">
    <location>
        <begin position="26"/>
        <end position="234"/>
    </location>
</feature>
<keyword evidence="3" id="KW-1185">Reference proteome</keyword>
<dbReference type="Proteomes" id="UP001497514">
    <property type="component" value="Chromosome"/>
</dbReference>